<dbReference type="Gene3D" id="3.30.1330.60">
    <property type="entry name" value="OmpA-like domain"/>
    <property type="match status" value="1"/>
</dbReference>
<gene>
    <name evidence="4" type="ORF">HNR51_002090</name>
</gene>
<evidence type="ECO:0000313" key="4">
    <source>
        <dbReference type="EMBL" id="MBA8913012.1"/>
    </source>
</evidence>
<evidence type="ECO:0000259" key="3">
    <source>
        <dbReference type="Pfam" id="PF21923"/>
    </source>
</evidence>
<evidence type="ECO:0000313" key="5">
    <source>
        <dbReference type="Proteomes" id="UP000543554"/>
    </source>
</evidence>
<feature type="transmembrane region" description="Helical" evidence="2">
    <location>
        <begin position="29"/>
        <end position="48"/>
    </location>
</feature>
<feature type="region of interest" description="Disordered" evidence="1">
    <location>
        <begin position="655"/>
        <end position="678"/>
    </location>
</feature>
<dbReference type="Gene3D" id="3.40.1520.20">
    <property type="match status" value="3"/>
</dbReference>
<comment type="caution">
    <text evidence="4">The sequence shown here is derived from an EMBL/GenBank/DDBJ whole genome shotgun (WGS) entry which is preliminary data.</text>
</comment>
<reference evidence="4 5" key="1">
    <citation type="submission" date="2020-08" db="EMBL/GenBank/DDBJ databases">
        <title>Genomic Encyclopedia of Type Strains, Phase IV (KMG-IV): sequencing the most valuable type-strain genomes for metagenomic binning, comparative biology and taxonomic classification.</title>
        <authorList>
            <person name="Goeker M."/>
        </authorList>
    </citation>
    <scope>NUCLEOTIDE SEQUENCE [LARGE SCALE GENOMIC DNA]</scope>
    <source>
        <strain evidence="4 5">DSM 11490</strain>
    </source>
</reference>
<feature type="compositionally biased region" description="Low complexity" evidence="1">
    <location>
        <begin position="1"/>
        <end position="12"/>
    </location>
</feature>
<keyword evidence="2" id="KW-0472">Membrane</keyword>
<accession>A0AA40S2K0</accession>
<feature type="region of interest" description="Disordered" evidence="1">
    <location>
        <begin position="551"/>
        <end position="633"/>
    </location>
</feature>
<feature type="compositionally biased region" description="Basic and acidic residues" evidence="1">
    <location>
        <begin position="558"/>
        <end position="626"/>
    </location>
</feature>
<evidence type="ECO:0000256" key="2">
    <source>
        <dbReference type="SAM" id="Phobius"/>
    </source>
</evidence>
<feature type="region of interest" description="Disordered" evidence="1">
    <location>
        <begin position="1"/>
        <end position="21"/>
    </location>
</feature>
<name>A0AA40S2K0_9HYPH</name>
<dbReference type="EMBL" id="JACJIB010000003">
    <property type="protein sequence ID" value="MBA8913012.1"/>
    <property type="molecule type" value="Genomic_DNA"/>
</dbReference>
<dbReference type="InterPro" id="IPR054121">
    <property type="entry name" value="ArfA_BON-like"/>
</dbReference>
<dbReference type="Pfam" id="PF21923">
    <property type="entry name" value="BON_like"/>
    <property type="match status" value="1"/>
</dbReference>
<keyword evidence="2" id="KW-1133">Transmembrane helix</keyword>
<keyword evidence="5" id="KW-1185">Reference proteome</keyword>
<protein>
    <submittedName>
        <fullName evidence="4">Outer membrane protein OmpA-like peptidoglycan-associated protein</fullName>
    </submittedName>
</protein>
<organism evidence="4 5">
    <name type="scientific">Methylorubrum thiocyanatum</name>
    <dbReference type="NCBI Taxonomy" id="47958"/>
    <lineage>
        <taxon>Bacteria</taxon>
        <taxon>Pseudomonadati</taxon>
        <taxon>Pseudomonadota</taxon>
        <taxon>Alphaproteobacteria</taxon>
        <taxon>Hyphomicrobiales</taxon>
        <taxon>Methylobacteriaceae</taxon>
        <taxon>Methylorubrum</taxon>
    </lineage>
</organism>
<proteinExistence type="predicted"/>
<dbReference type="RefSeq" id="WP_182554868.1">
    <property type="nucleotide sequence ID" value="NZ_BPRF01000045.1"/>
</dbReference>
<sequence length="678" mass="70708">MSSPSSSPSSTPTLPPSQPARGRSRLIRVGWLAGLPVLALIAAAAYLGTTRVTERLERQAAEIAAATAEGQPEPWLRVSIKGRDLTAAGEAPEATQREAVIGRLAGIQGLRRLDDRTGVIEEASPFVWSVERPAADRVEANGSRPAEVGAFELAQRLKPALPRDTTLSDRARAARGAPRDFPDAAAFAVERLQDLTTGAVATLNDTVISIRGEAASLAAYDALRTALANPPQGYTLGTVEILPPVVGDFRFSVARRPDGSLELNGHVASEGAREEIRAAAAEAAEGAAVDDRMHEARGLPQGVDGPELARFVFRLAGLLHEGRVDFEGATVSVEGNALDAGAVGEAEALMREGRPAGIAAGRVALTARPIVPYVLRIRRGADSVTVSGHLPDQATREALLARLNPRFFRESIQDRTRLAAGAPAGLAAALAAAVDPLSTLASGELTVTGTDLRLTGTSLYPESAARLRRALPQALPSGWSTTVSVSAGEPVTTAAESGPCGQRLAARTAGHPLRFAPGSTALAPEFYPVLDAVAALARACPGERIEVVGHLDPAGAKPETRSDPVTEEAAKETAAKPAKADSRTAKEREGKGRKGKTETRDAAKSEPKLEPKSEPKSESKPEKTEAETAETGADLARARALAVVDYLQKAGVPLERAAAPTGVAPLSDRQGIGLSLRS</sequence>
<keyword evidence="2" id="KW-0812">Transmembrane</keyword>
<evidence type="ECO:0000256" key="1">
    <source>
        <dbReference type="SAM" id="MobiDB-lite"/>
    </source>
</evidence>
<dbReference type="InterPro" id="IPR036737">
    <property type="entry name" value="OmpA-like_sf"/>
</dbReference>
<dbReference type="AlphaFoldDB" id="A0AA40S2K0"/>
<dbReference type="SUPFAM" id="SSF103088">
    <property type="entry name" value="OmpA-like"/>
    <property type="match status" value="1"/>
</dbReference>
<dbReference type="Proteomes" id="UP000543554">
    <property type="component" value="Unassembled WGS sequence"/>
</dbReference>
<feature type="domain" description="Peptidoglycan-binding protein ArfA BON-like" evidence="3">
    <location>
        <begin position="376"/>
        <end position="406"/>
    </location>
</feature>